<proteinExistence type="predicted"/>
<sequence length="74" mass="8434">MLRRDPVATVDDHCFGSELCGAVSHAAVLCPSFFRAQMVSNPNRLDRLRQRVRDLVIGRLQRGEARCYRAQYAL</sequence>
<organism evidence="1 2">
    <name type="scientific">Paraburkholderia ribeironis</name>
    <dbReference type="NCBI Taxonomy" id="1247936"/>
    <lineage>
        <taxon>Bacteria</taxon>
        <taxon>Pseudomonadati</taxon>
        <taxon>Pseudomonadota</taxon>
        <taxon>Betaproteobacteria</taxon>
        <taxon>Burkholderiales</taxon>
        <taxon>Burkholderiaceae</taxon>
        <taxon>Paraburkholderia</taxon>
    </lineage>
</organism>
<keyword evidence="2" id="KW-1185">Reference proteome</keyword>
<dbReference type="Proteomes" id="UP000187012">
    <property type="component" value="Unassembled WGS sequence"/>
</dbReference>
<reference evidence="1 2" key="1">
    <citation type="submission" date="2016-12" db="EMBL/GenBank/DDBJ databases">
        <authorList>
            <person name="Song W.-J."/>
            <person name="Kurnit D.M."/>
        </authorList>
    </citation>
    <scope>NUCLEOTIDE SEQUENCE [LARGE SCALE GENOMIC DNA]</scope>
    <source>
        <strain evidence="1 2">STM7296</strain>
    </source>
</reference>
<accession>A0A1N7RQW6</accession>
<dbReference type="AlphaFoldDB" id="A0A1N7RQW6"/>
<name>A0A1N7RQW6_9BURK</name>
<dbReference type="STRING" id="1247936.BN2475_120038"/>
<gene>
    <name evidence="1" type="ORF">BN2475_120038</name>
</gene>
<protein>
    <submittedName>
        <fullName evidence="1">Uncharacterized protein</fullName>
    </submittedName>
</protein>
<evidence type="ECO:0000313" key="1">
    <source>
        <dbReference type="EMBL" id="SIT37466.1"/>
    </source>
</evidence>
<evidence type="ECO:0000313" key="2">
    <source>
        <dbReference type="Proteomes" id="UP000187012"/>
    </source>
</evidence>
<dbReference type="EMBL" id="CYGX02000012">
    <property type="protein sequence ID" value="SIT37466.1"/>
    <property type="molecule type" value="Genomic_DNA"/>
</dbReference>